<dbReference type="Pfam" id="PF12838">
    <property type="entry name" value="Fer4_7"/>
    <property type="match status" value="1"/>
</dbReference>
<dbReference type="Pfam" id="PF04015">
    <property type="entry name" value="DUF362"/>
    <property type="match status" value="1"/>
</dbReference>
<dbReference type="EMBL" id="LNQE01000141">
    <property type="protein sequence ID" value="KUG29040.1"/>
    <property type="molecule type" value="Genomic_DNA"/>
</dbReference>
<evidence type="ECO:0000256" key="2">
    <source>
        <dbReference type="ARBA" id="ARBA00022723"/>
    </source>
</evidence>
<keyword evidence="2" id="KW-0479">Metal-binding</keyword>
<organism evidence="7">
    <name type="scientific">hydrocarbon metagenome</name>
    <dbReference type="NCBI Taxonomy" id="938273"/>
    <lineage>
        <taxon>unclassified sequences</taxon>
        <taxon>metagenomes</taxon>
        <taxon>ecological metagenomes</taxon>
    </lineage>
</organism>
<dbReference type="InterPro" id="IPR007160">
    <property type="entry name" value="DUF362"/>
</dbReference>
<evidence type="ECO:0000259" key="6">
    <source>
        <dbReference type="PROSITE" id="PS51379"/>
    </source>
</evidence>
<keyword evidence="1" id="KW-0004">4Fe-4S</keyword>
<evidence type="ECO:0000256" key="4">
    <source>
        <dbReference type="ARBA" id="ARBA00023014"/>
    </source>
</evidence>
<dbReference type="InterPro" id="IPR050572">
    <property type="entry name" value="Fe-S_Ferredoxin"/>
</dbReference>
<keyword evidence="3" id="KW-0408">Iron</keyword>
<feature type="region of interest" description="Disordered" evidence="5">
    <location>
        <begin position="375"/>
        <end position="394"/>
    </location>
</feature>
<dbReference type="PANTHER" id="PTHR43687:SF1">
    <property type="entry name" value="FERREDOXIN III"/>
    <property type="match status" value="1"/>
</dbReference>
<dbReference type="GO" id="GO:0046872">
    <property type="term" value="F:metal ion binding"/>
    <property type="evidence" value="ECO:0007669"/>
    <property type="project" value="UniProtKB-KW"/>
</dbReference>
<dbReference type="Gene3D" id="3.40.50.11440">
    <property type="match status" value="1"/>
</dbReference>
<dbReference type="PROSITE" id="PS51379">
    <property type="entry name" value="4FE4S_FER_2"/>
    <property type="match status" value="2"/>
</dbReference>
<evidence type="ECO:0000256" key="3">
    <source>
        <dbReference type="ARBA" id="ARBA00023004"/>
    </source>
</evidence>
<reference evidence="7" key="1">
    <citation type="journal article" date="2015" name="Proc. Natl. Acad. Sci. U.S.A.">
        <title>Networks of energetic and metabolic interactions define dynamics in microbial communities.</title>
        <authorList>
            <person name="Embree M."/>
            <person name="Liu J.K."/>
            <person name="Al-Bassam M.M."/>
            <person name="Zengler K."/>
        </authorList>
    </citation>
    <scope>NUCLEOTIDE SEQUENCE</scope>
</reference>
<proteinExistence type="predicted"/>
<accession>A0A0W8G7E8</accession>
<evidence type="ECO:0000256" key="1">
    <source>
        <dbReference type="ARBA" id="ARBA00022485"/>
    </source>
</evidence>
<dbReference type="GO" id="GO:0051539">
    <property type="term" value="F:4 iron, 4 sulfur cluster binding"/>
    <property type="evidence" value="ECO:0007669"/>
    <property type="project" value="UniProtKB-KW"/>
</dbReference>
<name>A0A0W8G7E8_9ZZZZ</name>
<dbReference type="PANTHER" id="PTHR43687">
    <property type="entry name" value="ADENYLYLSULFATE REDUCTASE, BETA SUBUNIT"/>
    <property type="match status" value="1"/>
</dbReference>
<keyword evidence="4" id="KW-0411">Iron-sulfur</keyword>
<protein>
    <submittedName>
        <fullName evidence="7">Ferredoxin</fullName>
    </submittedName>
</protein>
<dbReference type="Gene3D" id="3.30.70.20">
    <property type="match status" value="1"/>
</dbReference>
<feature type="domain" description="4Fe-4S ferredoxin-type" evidence="6">
    <location>
        <begin position="222"/>
        <end position="250"/>
    </location>
</feature>
<sequence length="394" mass="42415">MSDSVQKKSKVYFADLRARSPRENRTMKIKKLFDAAGFATRVKPGDLTAVKLHFGELGCDTHVSPALVRAVVDKIAERGGRPFLTDTNTLYSGSRHNGADHMLTALAHGFGFEVTAAPILIADGLSSTNVAEVPIHRKHFQAVKIAGDIVAAQSMLVISHFKGHEMAGFGGAVKNLAMGCAPRVGKQEQHCVRFRVDEKKCLGCAACCKVCPQKAVTMAGKKAHIDPQKCIGCGECLTVCRDKAVGLDFRTDLSEFMERMVEYAYGAVKNKRNRVGFINILTNVTPDCDCVPWSDAPLVPDIGFLASTDPVALDAACYDLVNAQAACPGNMLTSCTCPGENKFAACWPGTRGEITFTHGEAVGLGRRDYELIPLTERSSTPPKARAKGSHDIAT</sequence>
<gene>
    <name evidence="7" type="ORF">ASZ90_001095</name>
</gene>
<dbReference type="SUPFAM" id="SSF54862">
    <property type="entry name" value="4Fe-4S ferredoxins"/>
    <property type="match status" value="1"/>
</dbReference>
<evidence type="ECO:0000256" key="5">
    <source>
        <dbReference type="SAM" id="MobiDB-lite"/>
    </source>
</evidence>
<feature type="domain" description="4Fe-4S ferredoxin-type" evidence="6">
    <location>
        <begin position="192"/>
        <end position="221"/>
    </location>
</feature>
<dbReference type="AlphaFoldDB" id="A0A0W8G7E8"/>
<evidence type="ECO:0000313" key="7">
    <source>
        <dbReference type="EMBL" id="KUG29040.1"/>
    </source>
</evidence>
<dbReference type="InterPro" id="IPR017896">
    <property type="entry name" value="4Fe4S_Fe-S-bd"/>
</dbReference>
<comment type="caution">
    <text evidence="7">The sequence shown here is derived from an EMBL/GenBank/DDBJ whole genome shotgun (WGS) entry which is preliminary data.</text>
</comment>